<name>A0AAE1NB68_9EUCA</name>
<dbReference type="GO" id="GO:0007005">
    <property type="term" value="P:mitochondrion organization"/>
    <property type="evidence" value="ECO:0007669"/>
    <property type="project" value="InterPro"/>
</dbReference>
<gene>
    <name evidence="3" type="ORF">Pmani_040126</name>
</gene>
<feature type="coiled-coil region" evidence="1">
    <location>
        <begin position="203"/>
        <end position="311"/>
    </location>
</feature>
<dbReference type="GO" id="GO:0005814">
    <property type="term" value="C:centriole"/>
    <property type="evidence" value="ECO:0007669"/>
    <property type="project" value="InterPro"/>
</dbReference>
<evidence type="ECO:0000313" key="4">
    <source>
        <dbReference type="Proteomes" id="UP001292094"/>
    </source>
</evidence>
<protein>
    <submittedName>
        <fullName evidence="3">Uncharacterized protein</fullName>
    </submittedName>
</protein>
<feature type="region of interest" description="Disordered" evidence="2">
    <location>
        <begin position="50"/>
        <end position="71"/>
    </location>
</feature>
<evidence type="ECO:0000256" key="2">
    <source>
        <dbReference type="SAM" id="MobiDB-lite"/>
    </source>
</evidence>
<dbReference type="EMBL" id="JAWZYT010007324">
    <property type="protein sequence ID" value="KAK4286785.1"/>
    <property type="molecule type" value="Genomic_DNA"/>
</dbReference>
<dbReference type="GO" id="GO:0060271">
    <property type="term" value="P:cilium assembly"/>
    <property type="evidence" value="ECO:0007669"/>
    <property type="project" value="InterPro"/>
</dbReference>
<keyword evidence="1" id="KW-0175">Coiled coil</keyword>
<proteinExistence type="predicted"/>
<dbReference type="AlphaFoldDB" id="A0AAE1NB68"/>
<dbReference type="GO" id="GO:0007268">
    <property type="term" value="P:chemical synaptic transmission"/>
    <property type="evidence" value="ECO:0007669"/>
    <property type="project" value="InterPro"/>
</dbReference>
<evidence type="ECO:0000313" key="3">
    <source>
        <dbReference type="EMBL" id="KAK4286785.1"/>
    </source>
</evidence>
<dbReference type="GO" id="GO:0097539">
    <property type="term" value="C:ciliary transition fiber"/>
    <property type="evidence" value="ECO:0007669"/>
    <property type="project" value="TreeGrafter"/>
</dbReference>
<dbReference type="EMBL" id="JAWZYT010007324">
    <property type="protein sequence ID" value="KAK4286784.1"/>
    <property type="molecule type" value="Genomic_DNA"/>
</dbReference>
<dbReference type="Proteomes" id="UP001292094">
    <property type="component" value="Unassembled WGS sequence"/>
</dbReference>
<sequence>MDGRHDRFKEDDDPGSPTATLIAYLESLQMEYNQLSSRLMAQTCPKAGVTYQPIHSSTPQAPPPDPDYTPESLTKRVKFLTQQLKVTCQDKATLEKTLQQQQQENNSKISKLKVEVQGWKDDVVVLKDILKRLNEQLNRYHLKHGKTPDEKFQNITKLSEQDISRSSIHKLSAVLMAYDELLQERDATIKNSAGKLDNLMVRVEAVTSENEDLHTRLERLQTQVPLGAEESDLVASDARLLLEERELLLQEVQALRRQKQQQALDNQHQVRRLREELEESEAVSRAARAEADEWKQDYKKLEEECTDLHTQLHDSIPREEHQQAVQECHRLFDDLRRAYNESSGTLKTKATAATQEKHTLAHKLTDTHTHAHALTLQVSGLKGSLRKSESKMHKRDRSLKALQSATRLAQSRLKSLTQVCSELLEDREKLLAAFVAQRNETEELSKEVTLRSAAVGALSQKLKEERLAWSERVSESEGAMKAAQTAWQHCTHEIQQLRSLVSSKDNTITTLIADYKLLGLDQAEAKHQSFRQHLLKHHKVHKEN</sequence>
<keyword evidence="4" id="KW-1185">Reference proteome</keyword>
<organism evidence="3 4">
    <name type="scientific">Petrolisthes manimaculis</name>
    <dbReference type="NCBI Taxonomy" id="1843537"/>
    <lineage>
        <taxon>Eukaryota</taxon>
        <taxon>Metazoa</taxon>
        <taxon>Ecdysozoa</taxon>
        <taxon>Arthropoda</taxon>
        <taxon>Crustacea</taxon>
        <taxon>Multicrustacea</taxon>
        <taxon>Malacostraca</taxon>
        <taxon>Eumalacostraca</taxon>
        <taxon>Eucarida</taxon>
        <taxon>Decapoda</taxon>
        <taxon>Pleocyemata</taxon>
        <taxon>Anomura</taxon>
        <taxon>Galatheoidea</taxon>
        <taxon>Porcellanidae</taxon>
        <taxon>Petrolisthes</taxon>
    </lineage>
</organism>
<dbReference type="InterPro" id="IPR033545">
    <property type="entry name" value="CEP89"/>
</dbReference>
<comment type="caution">
    <text evidence="3">The sequence shown here is derived from an EMBL/GenBank/DDBJ whole genome shotgun (WGS) entry which is preliminary data.</text>
</comment>
<feature type="coiled-coil region" evidence="1">
    <location>
        <begin position="84"/>
        <end position="111"/>
    </location>
</feature>
<dbReference type="PANTHER" id="PTHR36170:SF1">
    <property type="entry name" value="CENTROSOMAL PROTEIN OF 89 KDA"/>
    <property type="match status" value="1"/>
</dbReference>
<reference evidence="3" key="1">
    <citation type="submission" date="2023-11" db="EMBL/GenBank/DDBJ databases">
        <title>Genome assemblies of two species of porcelain crab, Petrolisthes cinctipes and Petrolisthes manimaculis (Anomura: Porcellanidae).</title>
        <authorList>
            <person name="Angst P."/>
        </authorList>
    </citation>
    <scope>NUCLEOTIDE SEQUENCE</scope>
    <source>
        <strain evidence="3">PB745_02</strain>
        <tissue evidence="3">Gill</tissue>
    </source>
</reference>
<dbReference type="PANTHER" id="PTHR36170">
    <property type="entry name" value="CENTROSOMAL PROTEIN OF 89 KDA"/>
    <property type="match status" value="1"/>
</dbReference>
<dbReference type="GO" id="GO:0045202">
    <property type="term" value="C:synapse"/>
    <property type="evidence" value="ECO:0007669"/>
    <property type="project" value="GOC"/>
</dbReference>
<evidence type="ECO:0000256" key="1">
    <source>
        <dbReference type="SAM" id="Coils"/>
    </source>
</evidence>
<accession>A0AAE1NB68</accession>